<comment type="caution">
    <text evidence="7">The sequence shown here is derived from an EMBL/GenBank/DDBJ whole genome shotgun (WGS) entry which is preliminary data.</text>
</comment>
<feature type="domain" description="Glycosyltransferase 2-like" evidence="6">
    <location>
        <begin position="36"/>
        <end position="229"/>
    </location>
</feature>
<dbReference type="InterPro" id="IPR001173">
    <property type="entry name" value="Glyco_trans_2-like"/>
</dbReference>
<evidence type="ECO:0000256" key="2">
    <source>
        <dbReference type="ARBA" id="ARBA00022475"/>
    </source>
</evidence>
<keyword evidence="4 7" id="KW-0808">Transferase</keyword>
<keyword evidence="3" id="KW-0328">Glycosyltransferase</keyword>
<dbReference type="Proteomes" id="UP000252733">
    <property type="component" value="Unassembled WGS sequence"/>
</dbReference>
<keyword evidence="2" id="KW-1003">Cell membrane</keyword>
<dbReference type="OrthoDB" id="5391853at2"/>
<dbReference type="Gene3D" id="3.90.550.10">
    <property type="entry name" value="Spore Coat Polysaccharide Biosynthesis Protein SpsA, Chain A"/>
    <property type="match status" value="1"/>
</dbReference>
<sequence length="432" mass="48881">MTRKKDPAILLKNYLEKHNPPYRINTPADAKTGLIVVIPAYREDELIFSTLKSLFSCEPPSFRVEVIVVLNTPEDEQPEIISEQKACAAQIRELANSEACPQWLDLFTLEAYDLRKKHFGAGLARKTGLDEAARRFYSIGKPDGVIACLDADSPVAVNYFSAIEEWFSNSNHAGASIYFEHPLEGKSYPDEVYEAITLYELHLRYYLLALKQTGFPYAFHTVGSCMIFRAINYALVGGMPKKQAGEDFYLLQKLIPLGGFGELNTTTVYPSPRPSDRVIFGTGASVKNHLKGTQKQGTTYNPQAFNDLKTFFSLAPELETLPPEEFEDWTYQLTGPLRSFLLNTNFEKELRTIQQNSSNSKTFLKRFFGAFNAFTIIRYLNYAHEHFYAKSDLFEAAFAAIEMTETDLSEILDEKELLAAYRKMEKGTGNEG</sequence>
<dbReference type="AlphaFoldDB" id="A0A2T0XNI1"/>
<dbReference type="GO" id="GO:0005886">
    <property type="term" value="C:plasma membrane"/>
    <property type="evidence" value="ECO:0007669"/>
    <property type="project" value="UniProtKB-SubCell"/>
</dbReference>
<gene>
    <name evidence="7" type="ORF">DFO77_11428</name>
</gene>
<evidence type="ECO:0000259" key="6">
    <source>
        <dbReference type="Pfam" id="PF00535"/>
    </source>
</evidence>
<dbReference type="GO" id="GO:0016757">
    <property type="term" value="F:glycosyltransferase activity"/>
    <property type="evidence" value="ECO:0007669"/>
    <property type="project" value="UniProtKB-KW"/>
</dbReference>
<evidence type="ECO:0000256" key="5">
    <source>
        <dbReference type="ARBA" id="ARBA00023136"/>
    </source>
</evidence>
<name>A0A2T0XNI1_9BACT</name>
<keyword evidence="8" id="KW-1185">Reference proteome</keyword>
<evidence type="ECO:0000313" key="8">
    <source>
        <dbReference type="Proteomes" id="UP000252733"/>
    </source>
</evidence>
<evidence type="ECO:0000313" key="7">
    <source>
        <dbReference type="EMBL" id="RCW32702.1"/>
    </source>
</evidence>
<protein>
    <submittedName>
        <fullName evidence="7">Glycosyl transferase family 2</fullName>
    </submittedName>
</protein>
<dbReference type="PANTHER" id="PTHR43646">
    <property type="entry name" value="GLYCOSYLTRANSFERASE"/>
    <property type="match status" value="1"/>
</dbReference>
<dbReference type="RefSeq" id="WP_106152481.1">
    <property type="nucleotide sequence ID" value="NZ_PVTS01000005.1"/>
</dbReference>
<proteinExistence type="predicted"/>
<dbReference type="PANTHER" id="PTHR43646:SF2">
    <property type="entry name" value="GLYCOSYLTRANSFERASE 2-LIKE DOMAIN-CONTAINING PROTEIN"/>
    <property type="match status" value="1"/>
</dbReference>
<dbReference type="SUPFAM" id="SSF53448">
    <property type="entry name" value="Nucleotide-diphospho-sugar transferases"/>
    <property type="match status" value="1"/>
</dbReference>
<organism evidence="7 8">
    <name type="scientific">Marinilabilia salmonicolor</name>
    <dbReference type="NCBI Taxonomy" id="989"/>
    <lineage>
        <taxon>Bacteria</taxon>
        <taxon>Pseudomonadati</taxon>
        <taxon>Bacteroidota</taxon>
        <taxon>Bacteroidia</taxon>
        <taxon>Marinilabiliales</taxon>
        <taxon>Marinilabiliaceae</taxon>
        <taxon>Marinilabilia</taxon>
    </lineage>
</organism>
<evidence type="ECO:0000256" key="1">
    <source>
        <dbReference type="ARBA" id="ARBA00004236"/>
    </source>
</evidence>
<reference evidence="7 8" key="1">
    <citation type="submission" date="2018-07" db="EMBL/GenBank/DDBJ databases">
        <title>Freshwater and sediment microbial communities from various areas in North America, analyzing microbe dynamics in response to fracking.</title>
        <authorList>
            <person name="Lamendella R."/>
        </authorList>
    </citation>
    <scope>NUCLEOTIDE SEQUENCE [LARGE SCALE GENOMIC DNA]</scope>
    <source>
        <strain evidence="7 8">160A</strain>
    </source>
</reference>
<dbReference type="InterPro" id="IPR029044">
    <property type="entry name" value="Nucleotide-diphossugar_trans"/>
</dbReference>
<accession>A0A2T0XNI1</accession>
<evidence type="ECO:0000256" key="3">
    <source>
        <dbReference type="ARBA" id="ARBA00022676"/>
    </source>
</evidence>
<evidence type="ECO:0000256" key="4">
    <source>
        <dbReference type="ARBA" id="ARBA00022679"/>
    </source>
</evidence>
<dbReference type="STRING" id="1168289.GCA_000259075_02835"/>
<dbReference type="EMBL" id="QPIZ01000014">
    <property type="protein sequence ID" value="RCW32702.1"/>
    <property type="molecule type" value="Genomic_DNA"/>
</dbReference>
<comment type="subcellular location">
    <subcellularLocation>
        <location evidence="1">Cell membrane</location>
    </subcellularLocation>
</comment>
<keyword evidence="5" id="KW-0472">Membrane</keyword>
<dbReference type="Pfam" id="PF00535">
    <property type="entry name" value="Glycos_transf_2"/>
    <property type="match status" value="1"/>
</dbReference>